<dbReference type="InterPro" id="IPR036397">
    <property type="entry name" value="RNaseH_sf"/>
</dbReference>
<organism evidence="3">
    <name type="scientific">Graphocephala atropunctata</name>
    <dbReference type="NCBI Taxonomy" id="36148"/>
    <lineage>
        <taxon>Eukaryota</taxon>
        <taxon>Metazoa</taxon>
        <taxon>Ecdysozoa</taxon>
        <taxon>Arthropoda</taxon>
        <taxon>Hexapoda</taxon>
        <taxon>Insecta</taxon>
        <taxon>Pterygota</taxon>
        <taxon>Neoptera</taxon>
        <taxon>Paraneoptera</taxon>
        <taxon>Hemiptera</taxon>
        <taxon>Auchenorrhyncha</taxon>
        <taxon>Membracoidea</taxon>
        <taxon>Cicadellidae</taxon>
        <taxon>Cicadellinae</taxon>
        <taxon>Cicadellini</taxon>
        <taxon>Graphocephala</taxon>
    </lineage>
</organism>
<evidence type="ECO:0000259" key="1">
    <source>
        <dbReference type="Pfam" id="PF17921"/>
    </source>
</evidence>
<sequence length="111" mass="12981">MFEFYHTSVNGGHFGILKTQRKINFVFYHPKINEFVRKKVSQCDTCLRSKSSNWNDKQKLLSNINTRAMEKLYVDIFGPLPKSSAQNECVLMAVDDDFTKYCWVLPLNKSH</sequence>
<evidence type="ECO:0000313" key="2">
    <source>
        <dbReference type="EMBL" id="JAT11488.1"/>
    </source>
</evidence>
<dbReference type="InterPro" id="IPR041588">
    <property type="entry name" value="Integrase_H2C2"/>
</dbReference>
<dbReference type="InterPro" id="IPR052160">
    <property type="entry name" value="Gypsy_RT_Integrase-like"/>
</dbReference>
<reference evidence="3" key="1">
    <citation type="submission" date="2015-11" db="EMBL/GenBank/DDBJ databases">
        <title>De novo transcriptome assembly of four potential Pierce s Disease insect vectors from Arizona vineyards.</title>
        <authorList>
            <person name="Tassone E.E."/>
        </authorList>
    </citation>
    <scope>NUCLEOTIDE SEQUENCE</scope>
</reference>
<dbReference type="GO" id="GO:0003676">
    <property type="term" value="F:nucleic acid binding"/>
    <property type="evidence" value="ECO:0007669"/>
    <property type="project" value="InterPro"/>
</dbReference>
<dbReference type="EMBL" id="GEBQ01000410">
    <property type="protein sequence ID" value="JAT39567.1"/>
    <property type="molecule type" value="Transcribed_RNA"/>
</dbReference>
<dbReference type="Gene3D" id="1.10.340.70">
    <property type="match status" value="1"/>
</dbReference>
<protein>
    <recommendedName>
        <fullName evidence="1">Integrase zinc-binding domain-containing protein</fullName>
    </recommendedName>
</protein>
<gene>
    <name evidence="2" type="ORF">g.13866</name>
    <name evidence="3" type="ORF">g.13867</name>
</gene>
<dbReference type="EMBL" id="GEBQ01028489">
    <property type="protein sequence ID" value="JAT11488.1"/>
    <property type="molecule type" value="Transcribed_RNA"/>
</dbReference>
<proteinExistence type="predicted"/>
<dbReference type="PANTHER" id="PTHR47266">
    <property type="entry name" value="ENDONUCLEASE-RELATED"/>
    <property type="match status" value="1"/>
</dbReference>
<evidence type="ECO:0000313" key="3">
    <source>
        <dbReference type="EMBL" id="JAT39567.1"/>
    </source>
</evidence>
<dbReference type="AlphaFoldDB" id="A0A1B6MUI0"/>
<dbReference type="Pfam" id="PF17921">
    <property type="entry name" value="Integrase_H2C2"/>
    <property type="match status" value="1"/>
</dbReference>
<name>A0A1B6MUI0_9HEMI</name>
<feature type="domain" description="Integrase zinc-binding" evidence="1">
    <location>
        <begin position="2"/>
        <end position="51"/>
    </location>
</feature>
<dbReference type="Gene3D" id="3.30.420.10">
    <property type="entry name" value="Ribonuclease H-like superfamily/Ribonuclease H"/>
    <property type="match status" value="1"/>
</dbReference>
<accession>A0A1B6MUI0</accession>